<keyword evidence="3" id="KW-0067">ATP-binding</keyword>
<feature type="compositionally biased region" description="Pro residues" evidence="6">
    <location>
        <begin position="22"/>
        <end position="34"/>
    </location>
</feature>
<dbReference type="PANTHER" id="PTHR12241:SF145">
    <property type="entry name" value="TUBULIN POLYGLUTAMYLASE TTLL5"/>
    <property type="match status" value="1"/>
</dbReference>
<feature type="compositionally biased region" description="Basic and acidic residues" evidence="6">
    <location>
        <begin position="1"/>
        <end position="11"/>
    </location>
</feature>
<gene>
    <name evidence="7" type="ORF">PCOR1329_LOCUS61187</name>
</gene>
<evidence type="ECO:0000313" key="7">
    <source>
        <dbReference type="EMBL" id="CAK0877013.1"/>
    </source>
</evidence>
<evidence type="ECO:0000256" key="3">
    <source>
        <dbReference type="ARBA" id="ARBA00022840"/>
    </source>
</evidence>
<keyword evidence="2" id="KW-0547">Nucleotide-binding</keyword>
<comment type="catalytic activity">
    <reaction evidence="5">
        <text>L-glutamyl-[protein] + L-glutamate + ATP = gamma-L-glutamyl-L-glutamyl-[protein] + ADP + phosphate + H(+)</text>
        <dbReference type="Rhea" id="RHEA:60144"/>
        <dbReference type="Rhea" id="RHEA-COMP:10208"/>
        <dbReference type="Rhea" id="RHEA-COMP:15517"/>
        <dbReference type="ChEBI" id="CHEBI:15378"/>
        <dbReference type="ChEBI" id="CHEBI:29973"/>
        <dbReference type="ChEBI" id="CHEBI:29985"/>
        <dbReference type="ChEBI" id="CHEBI:30616"/>
        <dbReference type="ChEBI" id="CHEBI:43474"/>
        <dbReference type="ChEBI" id="CHEBI:143622"/>
        <dbReference type="ChEBI" id="CHEBI:456216"/>
    </reaction>
    <physiologicalReaction direction="left-to-right" evidence="5">
        <dbReference type="Rhea" id="RHEA:60145"/>
    </physiologicalReaction>
</comment>
<protein>
    <recommendedName>
        <fullName evidence="4">Tubulin--tyrosine ligase-like protein 5</fullName>
    </recommendedName>
</protein>
<feature type="compositionally biased region" description="Low complexity" evidence="6">
    <location>
        <begin position="49"/>
        <end position="68"/>
    </location>
</feature>
<dbReference type="InterPro" id="IPR004344">
    <property type="entry name" value="TTL/TTLL_fam"/>
</dbReference>
<dbReference type="Proteomes" id="UP001189429">
    <property type="component" value="Unassembled WGS sequence"/>
</dbReference>
<feature type="region of interest" description="Disordered" evidence="6">
    <location>
        <begin position="1"/>
        <end position="73"/>
    </location>
</feature>
<sequence>APCTRYRRDQDGTYALMAPPRKGLPPRLPQPPAPQLLLCGASAPSAGALRSRSQPLRSSPRELLPASSFDRQSDVRAGLLLRRALLRAESCGMPPPSQAGPAEAPDAGGSSGSMPRAEPPLRAASESLGPARRRKLERGWRQSGASLPPPRRDAEGPPSPAAGDCVEAHGVGGHPALQTGWSLDLAVPQSPRAGSKKEAPSRMKLVRSVFAGRPPVLLFDCGPQGGGGEACAPGRAMDASELQAEGLAVLPKMYFTHPVTQDVHEYNSVLNTLRDNGLSRVDLSSPKWSLLWGGHPTPEVLRAFHPFQKTNHFPASWHLGRKDLLWRNVYKMRRQWGREYDIMPHGFVLPDDAKAWETARQQSPGALWIVKPRNAACGRGIRLFTSSIPAATEKKVVQKAGVVQQYVDRPLLINGFKFDLRLYVVVTSYDPLKIYLNGEGLVRLATQKYDRSASSIDQRTMHLTNYSVNKHSAAYRVNPDGAAAAAGRASRASGASAAAESGEEDDGEDAEAAGEKDGSQGAAAGDPPGSSKWSLQELRDHFAAIGQDYDLMMARIKDLLIKTCLAAEPMIVNAWHQGANFSSLGGAPLKRVGPNQTCFEVYGFDVMVDEQLRPWLLEVNVFPSLSSSSPLDKRIKTKLIADVLTLVGLHPFSHELVERASREEATKRLQSVRPRHAAVTTTRDAQSIQAAALRDLGEAEWRLILDAHDEAARSGGLERIYPTVDTRERYAQYFSSPRYSNHVLARWLEAGGERLFATGSPSEL</sequence>
<evidence type="ECO:0000256" key="4">
    <source>
        <dbReference type="ARBA" id="ARBA00041448"/>
    </source>
</evidence>
<comment type="caution">
    <text evidence="7">The sequence shown here is derived from an EMBL/GenBank/DDBJ whole genome shotgun (WGS) entry which is preliminary data.</text>
</comment>
<evidence type="ECO:0000313" key="8">
    <source>
        <dbReference type="Proteomes" id="UP001189429"/>
    </source>
</evidence>
<dbReference type="Pfam" id="PF03133">
    <property type="entry name" value="TTL"/>
    <property type="match status" value="2"/>
</dbReference>
<dbReference type="EMBL" id="CAUYUJ010017693">
    <property type="protein sequence ID" value="CAK0877013.1"/>
    <property type="molecule type" value="Genomic_DNA"/>
</dbReference>
<evidence type="ECO:0000256" key="5">
    <source>
        <dbReference type="ARBA" id="ARBA00049274"/>
    </source>
</evidence>
<dbReference type="PROSITE" id="PS51221">
    <property type="entry name" value="TTL"/>
    <property type="match status" value="1"/>
</dbReference>
<organism evidence="7 8">
    <name type="scientific">Prorocentrum cordatum</name>
    <dbReference type="NCBI Taxonomy" id="2364126"/>
    <lineage>
        <taxon>Eukaryota</taxon>
        <taxon>Sar</taxon>
        <taxon>Alveolata</taxon>
        <taxon>Dinophyceae</taxon>
        <taxon>Prorocentrales</taxon>
        <taxon>Prorocentraceae</taxon>
        <taxon>Prorocentrum</taxon>
    </lineage>
</organism>
<feature type="non-terminal residue" evidence="7">
    <location>
        <position position="1"/>
    </location>
</feature>
<feature type="region of interest" description="Disordered" evidence="6">
    <location>
        <begin position="494"/>
        <end position="531"/>
    </location>
</feature>
<feature type="compositionally biased region" description="Acidic residues" evidence="6">
    <location>
        <begin position="501"/>
        <end position="512"/>
    </location>
</feature>
<evidence type="ECO:0000256" key="6">
    <source>
        <dbReference type="SAM" id="MobiDB-lite"/>
    </source>
</evidence>
<evidence type="ECO:0000256" key="1">
    <source>
        <dbReference type="ARBA" id="ARBA00022598"/>
    </source>
</evidence>
<proteinExistence type="predicted"/>
<dbReference type="SUPFAM" id="SSF56059">
    <property type="entry name" value="Glutathione synthetase ATP-binding domain-like"/>
    <property type="match status" value="1"/>
</dbReference>
<accession>A0ABN9VUA2</accession>
<reference evidence="7" key="1">
    <citation type="submission" date="2023-10" db="EMBL/GenBank/DDBJ databases">
        <authorList>
            <person name="Chen Y."/>
            <person name="Shah S."/>
            <person name="Dougan E. K."/>
            <person name="Thang M."/>
            <person name="Chan C."/>
        </authorList>
    </citation>
    <scope>NUCLEOTIDE SEQUENCE [LARGE SCALE GENOMIC DNA]</scope>
</reference>
<feature type="non-terminal residue" evidence="7">
    <location>
        <position position="764"/>
    </location>
</feature>
<dbReference type="PANTHER" id="PTHR12241">
    <property type="entry name" value="TUBULIN POLYGLUTAMYLASE"/>
    <property type="match status" value="1"/>
</dbReference>
<keyword evidence="1" id="KW-0436">Ligase</keyword>
<keyword evidence="8" id="KW-1185">Reference proteome</keyword>
<dbReference type="Gene3D" id="3.30.470.20">
    <property type="entry name" value="ATP-grasp fold, B domain"/>
    <property type="match status" value="1"/>
</dbReference>
<feature type="region of interest" description="Disordered" evidence="6">
    <location>
        <begin position="91"/>
        <end position="173"/>
    </location>
</feature>
<name>A0ABN9VUA2_9DINO</name>
<evidence type="ECO:0000256" key="2">
    <source>
        <dbReference type="ARBA" id="ARBA00022741"/>
    </source>
</evidence>